<dbReference type="PANTHER" id="PTHR36305">
    <property type="entry name" value="PHOSPHATIDYLGLYCEROPHOSPHATASE A"/>
    <property type="match status" value="1"/>
</dbReference>
<dbReference type="SUPFAM" id="SSF101307">
    <property type="entry name" value="YutG-like"/>
    <property type="match status" value="1"/>
</dbReference>
<comment type="caution">
    <text evidence="3">The sequence shown here is derived from an EMBL/GenBank/DDBJ whole genome shotgun (WGS) entry which is preliminary data.</text>
</comment>
<reference evidence="3" key="1">
    <citation type="submission" date="2017-07" db="EMBL/GenBank/DDBJ databases">
        <title>The cable genome - Insights into the physiology and evolution of filamentous bacteria capable of sulfide oxidation via long distance electron transfer.</title>
        <authorList>
            <person name="Thorup C."/>
            <person name="Bjerg J.T."/>
            <person name="Schreiber L."/>
            <person name="Nielsen L.P."/>
            <person name="Kjeldsen K.U."/>
            <person name="Boesen T."/>
            <person name="Boggild A."/>
            <person name="Meysman F."/>
            <person name="Geelhoed J."/>
            <person name="Schramm A."/>
        </authorList>
    </citation>
    <scope>NUCLEOTIDE SEQUENCE [LARGE SCALE GENOMIC DNA]</scope>
    <source>
        <strain evidence="3">GS</strain>
    </source>
</reference>
<evidence type="ECO:0000256" key="1">
    <source>
        <dbReference type="SAM" id="Phobius"/>
    </source>
</evidence>
<feature type="domain" description="YutG/PgpA" evidence="2">
    <location>
        <begin position="7"/>
        <end position="145"/>
    </location>
</feature>
<keyword evidence="1" id="KW-1133">Transmembrane helix</keyword>
<protein>
    <submittedName>
        <fullName evidence="3">Phosphatidylglycerophosphatase</fullName>
        <ecNumber evidence="3">3.1.3.27</ecNumber>
    </submittedName>
</protein>
<evidence type="ECO:0000259" key="2">
    <source>
        <dbReference type="Pfam" id="PF04608"/>
    </source>
</evidence>
<organism evidence="3 4">
    <name type="scientific">Candidatus Electronema aureum</name>
    <dbReference type="NCBI Taxonomy" id="2005002"/>
    <lineage>
        <taxon>Bacteria</taxon>
        <taxon>Pseudomonadati</taxon>
        <taxon>Thermodesulfobacteriota</taxon>
        <taxon>Desulfobulbia</taxon>
        <taxon>Desulfobulbales</taxon>
        <taxon>Desulfobulbaceae</taxon>
        <taxon>Candidatus Electronema</taxon>
    </lineage>
</organism>
<dbReference type="Proteomes" id="UP000316238">
    <property type="component" value="Unassembled WGS sequence"/>
</dbReference>
<gene>
    <name evidence="3" type="ORF">CDV28_11835</name>
</gene>
<dbReference type="UniPathway" id="UPA00084">
    <property type="reaction ID" value="UER00504"/>
</dbReference>
<dbReference type="InterPro" id="IPR036681">
    <property type="entry name" value="PgpA-like_sf"/>
</dbReference>
<dbReference type="EMBL" id="NQJD01000018">
    <property type="protein sequence ID" value="TAA74761.1"/>
    <property type="molecule type" value="Genomic_DNA"/>
</dbReference>
<dbReference type="Pfam" id="PF04608">
    <property type="entry name" value="PgpA"/>
    <property type="match status" value="1"/>
</dbReference>
<accession>A0A521G1M6</accession>
<keyword evidence="1" id="KW-0812">Transmembrane</keyword>
<feature type="transmembrane region" description="Helical" evidence="1">
    <location>
        <begin position="127"/>
        <end position="150"/>
    </location>
</feature>
<evidence type="ECO:0000313" key="3">
    <source>
        <dbReference type="EMBL" id="TAA74761.1"/>
    </source>
</evidence>
<dbReference type="PIRSF" id="PIRSF006162">
    <property type="entry name" value="PgpA"/>
    <property type="match status" value="1"/>
</dbReference>
<dbReference type="CDD" id="cd06971">
    <property type="entry name" value="PgpA"/>
    <property type="match status" value="1"/>
</dbReference>
<sequence>MDKLFLFIATGAGSGYLPKAPGTWGSLVGVLLWLAGMHRLALGSYLAVLAVLFIIGTVAASAAEKIVDQGDPGIVVIDEIVGQLLTLTLAPAHPLAALAGFALFRLFDIRKPFPVGWLDQRIHGGLGIMLDDVAAGIYALLILQAGVWLCSSI</sequence>
<keyword evidence="3" id="KW-0378">Hydrolase</keyword>
<dbReference type="PANTHER" id="PTHR36305:SF1">
    <property type="entry name" value="PHOSPHATIDYLGLYCEROPHOSPHATASE A"/>
    <property type="match status" value="1"/>
</dbReference>
<dbReference type="GO" id="GO:0006655">
    <property type="term" value="P:phosphatidylglycerol biosynthetic process"/>
    <property type="evidence" value="ECO:0007669"/>
    <property type="project" value="UniProtKB-UniPathway"/>
</dbReference>
<dbReference type="GO" id="GO:0008962">
    <property type="term" value="F:phosphatidylglycerophosphatase activity"/>
    <property type="evidence" value="ECO:0007669"/>
    <property type="project" value="UniProtKB-EC"/>
</dbReference>
<dbReference type="EC" id="3.1.3.27" evidence="3"/>
<dbReference type="InterPro" id="IPR007686">
    <property type="entry name" value="YutG/PgpA"/>
</dbReference>
<dbReference type="AlphaFoldDB" id="A0A521G1M6"/>
<keyword evidence="1" id="KW-0472">Membrane</keyword>
<feature type="transmembrane region" description="Helical" evidence="1">
    <location>
        <begin position="43"/>
        <end position="63"/>
    </location>
</feature>
<dbReference type="InterPro" id="IPR026037">
    <property type="entry name" value="PgpA"/>
</dbReference>
<name>A0A521G1M6_9BACT</name>
<evidence type="ECO:0000313" key="4">
    <source>
        <dbReference type="Proteomes" id="UP000316238"/>
    </source>
</evidence>
<keyword evidence="4" id="KW-1185">Reference proteome</keyword>
<proteinExistence type="predicted"/>
<feature type="transmembrane region" description="Helical" evidence="1">
    <location>
        <begin position="84"/>
        <end position="107"/>
    </location>
</feature>